<reference evidence="3" key="1">
    <citation type="journal article" date="2019" name="Int. J. Syst. Evol. Microbiol.">
        <title>The Global Catalogue of Microorganisms (GCM) 10K type strain sequencing project: providing services to taxonomists for standard genome sequencing and annotation.</title>
        <authorList>
            <consortium name="The Broad Institute Genomics Platform"/>
            <consortium name="The Broad Institute Genome Sequencing Center for Infectious Disease"/>
            <person name="Wu L."/>
            <person name="Ma J."/>
        </authorList>
    </citation>
    <scope>NUCLEOTIDE SEQUENCE [LARGE SCALE GENOMIC DNA]</scope>
    <source>
        <strain evidence="3">CGMCC 4.7132</strain>
    </source>
</reference>
<dbReference type="InterPro" id="IPR011050">
    <property type="entry name" value="Pectin_lyase_fold/virulence"/>
</dbReference>
<protein>
    <submittedName>
        <fullName evidence="2">Glycosyl hydrolase family 28-related protein</fullName>
    </submittedName>
</protein>
<gene>
    <name evidence="2" type="ORF">ACFO60_13420</name>
</gene>
<evidence type="ECO:0000313" key="3">
    <source>
        <dbReference type="Proteomes" id="UP001596004"/>
    </source>
</evidence>
<evidence type="ECO:0000259" key="1">
    <source>
        <dbReference type="Pfam" id="PF12708"/>
    </source>
</evidence>
<keyword evidence="3" id="KW-1185">Reference proteome</keyword>
<sequence length="458" mass="49304">MSAHDSHDGRPSMVSRRAFALGAAGGLAATGAGAFELLAAQPASANTDPSVFTVDVKDYGAKGDGVTDDSDAIRAAVAAAISGRSSGIVKKDVFFPPGNYKVTKKDTLMWSPASGSADQIFGLRFRGAGPRVTNIDFVTDFAASADPRENNLITAAVRLRYTYFEDMSFRSTNGANRFAYYWSVDQVDGASVYPQYGAGQNQYFVYRNVEWRGTWDRVIGVDGDSQANNNSEHHFIMCSTDTVSKYTDAFLHCGITNPSGNSQQNQFLNYFMLSCNFALQAGNFFRFDRGGSINVFGGSWSMTSTADARYFYMPSGNGDATASRLNVNGVRFEPKKGANQKIIECAWGLGSVTFTSCSDIASVSGSDGAPYNFHLYTPTSNRIPIVRYQDCTLAGFHQVNGAGTSLTNGKMIYEGCRTHHTTTPVGVAGTGATAFLRYASAPARYAFRDSWATPDVSG</sequence>
<dbReference type="InterPro" id="IPR012334">
    <property type="entry name" value="Pectin_lyas_fold"/>
</dbReference>
<organism evidence="2 3">
    <name type="scientific">Sphaerisporangium dianthi</name>
    <dbReference type="NCBI Taxonomy" id="1436120"/>
    <lineage>
        <taxon>Bacteria</taxon>
        <taxon>Bacillati</taxon>
        <taxon>Actinomycetota</taxon>
        <taxon>Actinomycetes</taxon>
        <taxon>Streptosporangiales</taxon>
        <taxon>Streptosporangiaceae</taxon>
        <taxon>Sphaerisporangium</taxon>
    </lineage>
</organism>
<keyword evidence="2" id="KW-0378">Hydrolase</keyword>
<dbReference type="Pfam" id="PF12708">
    <property type="entry name" value="Pect-lyase_RHGA_epim"/>
    <property type="match status" value="1"/>
</dbReference>
<proteinExistence type="predicted"/>
<dbReference type="InterPro" id="IPR024535">
    <property type="entry name" value="RHGA/B-epi-like_pectate_lyase"/>
</dbReference>
<evidence type="ECO:0000313" key="2">
    <source>
        <dbReference type="EMBL" id="MFC4531770.1"/>
    </source>
</evidence>
<dbReference type="InterPro" id="IPR006311">
    <property type="entry name" value="TAT_signal"/>
</dbReference>
<name>A0ABV9CF29_9ACTN</name>
<dbReference type="RefSeq" id="WP_380840441.1">
    <property type="nucleotide sequence ID" value="NZ_JBHSFP010000007.1"/>
</dbReference>
<accession>A0ABV9CF29</accession>
<dbReference type="SUPFAM" id="SSF51126">
    <property type="entry name" value="Pectin lyase-like"/>
    <property type="match status" value="1"/>
</dbReference>
<feature type="domain" description="Rhamnogalacturonase A/B/Epimerase-like pectate lyase" evidence="1">
    <location>
        <begin position="54"/>
        <end position="139"/>
    </location>
</feature>
<dbReference type="PROSITE" id="PS51318">
    <property type="entry name" value="TAT"/>
    <property type="match status" value="1"/>
</dbReference>
<dbReference type="Proteomes" id="UP001596004">
    <property type="component" value="Unassembled WGS sequence"/>
</dbReference>
<dbReference type="Gene3D" id="2.160.20.10">
    <property type="entry name" value="Single-stranded right-handed beta-helix, Pectin lyase-like"/>
    <property type="match status" value="1"/>
</dbReference>
<comment type="caution">
    <text evidence="2">The sequence shown here is derived from an EMBL/GenBank/DDBJ whole genome shotgun (WGS) entry which is preliminary data.</text>
</comment>
<dbReference type="GO" id="GO:0016787">
    <property type="term" value="F:hydrolase activity"/>
    <property type="evidence" value="ECO:0007669"/>
    <property type="project" value="UniProtKB-KW"/>
</dbReference>
<dbReference type="EMBL" id="JBHSFP010000007">
    <property type="protein sequence ID" value="MFC4531770.1"/>
    <property type="molecule type" value="Genomic_DNA"/>
</dbReference>